<dbReference type="Proteomes" id="UP000325081">
    <property type="component" value="Unassembled WGS sequence"/>
</dbReference>
<dbReference type="Pfam" id="PF08839">
    <property type="entry name" value="CDT1"/>
    <property type="match status" value="1"/>
</dbReference>
<dbReference type="Pfam" id="PF16679">
    <property type="entry name" value="CDT1_C"/>
    <property type="match status" value="1"/>
</dbReference>
<evidence type="ECO:0000313" key="5">
    <source>
        <dbReference type="EMBL" id="GER29701.1"/>
    </source>
</evidence>
<dbReference type="InterPro" id="IPR032054">
    <property type="entry name" value="Cdt1_C"/>
</dbReference>
<dbReference type="InterPro" id="IPR036390">
    <property type="entry name" value="WH_DNA-bd_sf"/>
</dbReference>
<protein>
    <submittedName>
        <fullName evidence="5">Homolog of yeast CDT1 A</fullName>
    </submittedName>
</protein>
<organism evidence="5 6">
    <name type="scientific">Striga asiatica</name>
    <name type="common">Asiatic witchweed</name>
    <name type="synonym">Buchnera asiatica</name>
    <dbReference type="NCBI Taxonomy" id="4170"/>
    <lineage>
        <taxon>Eukaryota</taxon>
        <taxon>Viridiplantae</taxon>
        <taxon>Streptophyta</taxon>
        <taxon>Embryophyta</taxon>
        <taxon>Tracheophyta</taxon>
        <taxon>Spermatophyta</taxon>
        <taxon>Magnoliopsida</taxon>
        <taxon>eudicotyledons</taxon>
        <taxon>Gunneridae</taxon>
        <taxon>Pentapetalae</taxon>
        <taxon>asterids</taxon>
        <taxon>lamiids</taxon>
        <taxon>Lamiales</taxon>
        <taxon>Orobanchaceae</taxon>
        <taxon>Buchnereae</taxon>
        <taxon>Striga</taxon>
    </lineage>
</organism>
<feature type="compositionally biased region" description="Polar residues" evidence="3">
    <location>
        <begin position="292"/>
        <end position="306"/>
    </location>
</feature>
<comment type="caution">
    <text evidence="5">The sequence shown here is derived from an EMBL/GenBank/DDBJ whole genome shotgun (WGS) entry which is preliminary data.</text>
</comment>
<dbReference type="GO" id="GO:0000076">
    <property type="term" value="P:DNA replication checkpoint signaling"/>
    <property type="evidence" value="ECO:0007669"/>
    <property type="project" value="TreeGrafter"/>
</dbReference>
<dbReference type="AlphaFoldDB" id="A0A5A7PAH0"/>
<dbReference type="GO" id="GO:0000278">
    <property type="term" value="P:mitotic cell cycle"/>
    <property type="evidence" value="ECO:0007669"/>
    <property type="project" value="TreeGrafter"/>
</dbReference>
<evidence type="ECO:0000256" key="1">
    <source>
        <dbReference type="ARBA" id="ARBA00008356"/>
    </source>
</evidence>
<dbReference type="FunFam" id="1.10.10.1420:FF:000003">
    <property type="entry name" value="CDT1-like protein a chloroplastic"/>
    <property type="match status" value="1"/>
</dbReference>
<evidence type="ECO:0000259" key="4">
    <source>
        <dbReference type="SMART" id="SM01075"/>
    </source>
</evidence>
<comment type="similarity">
    <text evidence="1">Belongs to the Cdt1 family.</text>
</comment>
<feature type="compositionally biased region" description="Polar residues" evidence="3">
    <location>
        <begin position="367"/>
        <end position="379"/>
    </location>
</feature>
<keyword evidence="2" id="KW-0131">Cell cycle</keyword>
<dbReference type="GO" id="GO:0005634">
    <property type="term" value="C:nucleus"/>
    <property type="evidence" value="ECO:0007669"/>
    <property type="project" value="TreeGrafter"/>
</dbReference>
<dbReference type="InterPro" id="IPR045173">
    <property type="entry name" value="Cdt1"/>
</dbReference>
<feature type="region of interest" description="Disordered" evidence="3">
    <location>
        <begin position="351"/>
        <end position="379"/>
    </location>
</feature>
<keyword evidence="6" id="KW-1185">Reference proteome</keyword>
<dbReference type="OrthoDB" id="341730at2759"/>
<feature type="compositionally biased region" description="Polar residues" evidence="3">
    <location>
        <begin position="425"/>
        <end position="436"/>
    </location>
</feature>
<dbReference type="PANTHER" id="PTHR28637">
    <property type="entry name" value="DNA REPLICATION FACTOR CDT1"/>
    <property type="match status" value="1"/>
</dbReference>
<feature type="region of interest" description="Disordered" evidence="3">
    <location>
        <begin position="22"/>
        <end position="99"/>
    </location>
</feature>
<dbReference type="Gene3D" id="1.10.10.1420">
    <property type="entry name" value="DNA replication factor Cdt1, C-terminal WH domain"/>
    <property type="match status" value="1"/>
</dbReference>
<dbReference type="GO" id="GO:0030174">
    <property type="term" value="P:regulation of DNA-templated DNA replication initiation"/>
    <property type="evidence" value="ECO:0007669"/>
    <property type="project" value="InterPro"/>
</dbReference>
<feature type="compositionally biased region" description="Polar residues" evidence="3">
    <location>
        <begin position="22"/>
        <end position="32"/>
    </location>
</feature>
<dbReference type="PANTHER" id="PTHR28637:SF1">
    <property type="entry name" value="DNA REPLICATION FACTOR CDT1"/>
    <property type="match status" value="1"/>
</dbReference>
<feature type="compositionally biased region" description="Basic and acidic residues" evidence="3">
    <location>
        <begin position="66"/>
        <end position="75"/>
    </location>
</feature>
<dbReference type="CDD" id="cd08767">
    <property type="entry name" value="Cdt1_c"/>
    <property type="match status" value="1"/>
</dbReference>
<feature type="region of interest" description="Disordered" evidence="3">
    <location>
        <begin position="418"/>
        <end position="455"/>
    </location>
</feature>
<sequence>MSLSPPKNQRLQKTLRRFLLNPSISHLQNPSGSRPIVRCRADMDAAKPPPSYSLRSKKQSQSPAKSDLKERRAPEPDPSPWAVKTPGKPANPPRRTRNRGAAMSIKEIREAAMKLRGRRSDPSEEIGHVVESKVEPVAKSKKPSVSEIKLPEKYELLDKFFNSLDSSIRLLHLKGSAPIFAHISFQVESLTDRRFTFSHLAQLKFIMPEAIMLEKVLRHDERTSCMRPDLRITLNAEAVESKSTSQSLSGNLRLRKVFRSRLLEFLKTHTEGEEVPEGPLPEPFSRPKKNASENSVQPSTSHSMTETPLFGRKPFASSLLPPSFKPRFTQRASVDSLENSKQDKSLVLEEKSLQNSSNSPSKLPINSPHSENCSSDRNLSSLHETPVKCVKSVETVSVQSTPVGPNSTPAKLMTATPALRPPKRSQMSPNYSSCGSPSKLIRRPPPNRPLKFDTPVKNSKVNLELDRSGSRSSGGDDILDILPDALVQSIREKERLAAIEQDPAISRAKWRQKMIATLPKRFDTIYYLFQSMGRSVVTKEELIQKIVTGDLKVTDRNEVEEQLTLLQELVPEWIYEKSITSGDLLICVNKISSPEAIRTRLSEAK</sequence>
<accession>A0A5A7PAH0</accession>
<evidence type="ECO:0000256" key="2">
    <source>
        <dbReference type="ARBA" id="ARBA00023306"/>
    </source>
</evidence>
<dbReference type="SUPFAM" id="SSF46785">
    <property type="entry name" value="Winged helix' DNA-binding domain"/>
    <property type="match status" value="1"/>
</dbReference>
<dbReference type="EMBL" id="BKCP01004224">
    <property type="protein sequence ID" value="GER29701.1"/>
    <property type="molecule type" value="Genomic_DNA"/>
</dbReference>
<gene>
    <name evidence="5" type="ORF">STAS_05581</name>
</gene>
<reference evidence="6" key="1">
    <citation type="journal article" date="2019" name="Curr. Biol.">
        <title>Genome Sequence of Striga asiatica Provides Insight into the Evolution of Plant Parasitism.</title>
        <authorList>
            <person name="Yoshida S."/>
            <person name="Kim S."/>
            <person name="Wafula E.K."/>
            <person name="Tanskanen J."/>
            <person name="Kim Y.M."/>
            <person name="Honaas L."/>
            <person name="Yang Z."/>
            <person name="Spallek T."/>
            <person name="Conn C.E."/>
            <person name="Ichihashi Y."/>
            <person name="Cheong K."/>
            <person name="Cui S."/>
            <person name="Der J.P."/>
            <person name="Gundlach H."/>
            <person name="Jiao Y."/>
            <person name="Hori C."/>
            <person name="Ishida J.K."/>
            <person name="Kasahara H."/>
            <person name="Kiba T."/>
            <person name="Kim M.S."/>
            <person name="Koo N."/>
            <person name="Laohavisit A."/>
            <person name="Lee Y.H."/>
            <person name="Lumba S."/>
            <person name="McCourt P."/>
            <person name="Mortimer J.C."/>
            <person name="Mutuku J.M."/>
            <person name="Nomura T."/>
            <person name="Sasaki-Sekimoto Y."/>
            <person name="Seto Y."/>
            <person name="Wang Y."/>
            <person name="Wakatake T."/>
            <person name="Sakakibara H."/>
            <person name="Demura T."/>
            <person name="Yamaguchi S."/>
            <person name="Yoneyama K."/>
            <person name="Manabe R.I."/>
            <person name="Nelson D.C."/>
            <person name="Schulman A.H."/>
            <person name="Timko M.P."/>
            <person name="dePamphilis C.W."/>
            <person name="Choi D."/>
            <person name="Shirasu K."/>
        </authorList>
    </citation>
    <scope>NUCLEOTIDE SEQUENCE [LARGE SCALE GENOMIC DNA]</scope>
    <source>
        <strain evidence="6">cv. UVA1</strain>
    </source>
</reference>
<evidence type="ECO:0000256" key="3">
    <source>
        <dbReference type="SAM" id="MobiDB-lite"/>
    </source>
</evidence>
<dbReference type="InterPro" id="IPR038090">
    <property type="entry name" value="Cdt1_C_WH_dom_sf"/>
</dbReference>
<dbReference type="CDD" id="cd08674">
    <property type="entry name" value="Cdt1_m"/>
    <property type="match status" value="1"/>
</dbReference>
<proteinExistence type="inferred from homology"/>
<dbReference type="GO" id="GO:0071163">
    <property type="term" value="P:DNA replication preinitiation complex assembly"/>
    <property type="evidence" value="ECO:0007669"/>
    <property type="project" value="InterPro"/>
</dbReference>
<dbReference type="GO" id="GO:0003677">
    <property type="term" value="F:DNA binding"/>
    <property type="evidence" value="ECO:0007669"/>
    <property type="project" value="InterPro"/>
</dbReference>
<evidence type="ECO:0000313" key="6">
    <source>
        <dbReference type="Proteomes" id="UP000325081"/>
    </source>
</evidence>
<dbReference type="SMART" id="SM01075">
    <property type="entry name" value="CDT1"/>
    <property type="match status" value="1"/>
</dbReference>
<name>A0A5A7PAH0_STRAF</name>
<feature type="region of interest" description="Disordered" evidence="3">
    <location>
        <begin position="270"/>
        <end position="324"/>
    </location>
</feature>
<dbReference type="InterPro" id="IPR014939">
    <property type="entry name" value="CDT1_Gemini-bd-like"/>
</dbReference>
<feature type="domain" description="CDT1 Geminin-binding" evidence="4">
    <location>
        <begin position="150"/>
        <end position="282"/>
    </location>
</feature>
<dbReference type="GO" id="GO:0070182">
    <property type="term" value="F:DNA polymerase binding"/>
    <property type="evidence" value="ECO:0007669"/>
    <property type="project" value="TreeGrafter"/>
</dbReference>